<feature type="repeat" description="TPR" evidence="3">
    <location>
        <begin position="343"/>
        <end position="376"/>
    </location>
</feature>
<evidence type="ECO:0000256" key="3">
    <source>
        <dbReference type="PROSITE-ProRule" id="PRU00339"/>
    </source>
</evidence>
<protein>
    <recommendedName>
        <fullName evidence="6">Tetratricopeptide repeat protein</fullName>
    </recommendedName>
</protein>
<dbReference type="InterPro" id="IPR019734">
    <property type="entry name" value="TPR_rpt"/>
</dbReference>
<dbReference type="PANTHER" id="PTHR22904:SF523">
    <property type="entry name" value="STRESS-INDUCED-PHOSPHOPROTEIN 1"/>
    <property type="match status" value="1"/>
</dbReference>
<dbReference type="InterPro" id="IPR038765">
    <property type="entry name" value="Papain-like_cys_pep_sf"/>
</dbReference>
<feature type="repeat" description="TPR" evidence="3">
    <location>
        <begin position="377"/>
        <end position="410"/>
    </location>
</feature>
<dbReference type="Pfam" id="PF00515">
    <property type="entry name" value="TPR_1"/>
    <property type="match status" value="1"/>
</dbReference>
<dbReference type="PROSITE" id="PS50005">
    <property type="entry name" value="TPR"/>
    <property type="match status" value="6"/>
</dbReference>
<dbReference type="InterPro" id="IPR011990">
    <property type="entry name" value="TPR-like_helical_dom_sf"/>
</dbReference>
<dbReference type="InterPro" id="IPR013105">
    <property type="entry name" value="TPR_2"/>
</dbReference>
<dbReference type="EMBL" id="QNBE01000052">
    <property type="protein sequence ID" value="RKX70088.1"/>
    <property type="molecule type" value="Genomic_DNA"/>
</dbReference>
<evidence type="ECO:0000313" key="4">
    <source>
        <dbReference type="EMBL" id="RKX70088.1"/>
    </source>
</evidence>
<gene>
    <name evidence="4" type="ORF">DRP53_06205</name>
</gene>
<evidence type="ECO:0000313" key="5">
    <source>
        <dbReference type="Proteomes" id="UP000268469"/>
    </source>
</evidence>
<dbReference type="SMART" id="SM00028">
    <property type="entry name" value="TPR"/>
    <property type="match status" value="7"/>
</dbReference>
<dbReference type="PANTHER" id="PTHR22904">
    <property type="entry name" value="TPR REPEAT CONTAINING PROTEIN"/>
    <property type="match status" value="1"/>
</dbReference>
<comment type="caution">
    <text evidence="4">The sequence shown here is derived from an EMBL/GenBank/DDBJ whole genome shotgun (WGS) entry which is preliminary data.</text>
</comment>
<dbReference type="AlphaFoldDB" id="A0A660SH19"/>
<dbReference type="SUPFAM" id="SSF54001">
    <property type="entry name" value="Cysteine proteinases"/>
    <property type="match status" value="1"/>
</dbReference>
<feature type="repeat" description="TPR" evidence="3">
    <location>
        <begin position="173"/>
        <end position="206"/>
    </location>
</feature>
<keyword evidence="1" id="KW-0677">Repeat</keyword>
<proteinExistence type="predicted"/>
<evidence type="ECO:0008006" key="6">
    <source>
        <dbReference type="Google" id="ProtNLM"/>
    </source>
</evidence>
<name>A0A660SH19_UNCW3</name>
<dbReference type="Pfam" id="PF13432">
    <property type="entry name" value="TPR_16"/>
    <property type="match status" value="2"/>
</dbReference>
<accession>A0A660SH19</accession>
<organism evidence="4 5">
    <name type="scientific">candidate division WOR-3 bacterium</name>
    <dbReference type="NCBI Taxonomy" id="2052148"/>
    <lineage>
        <taxon>Bacteria</taxon>
        <taxon>Bacteria division WOR-3</taxon>
    </lineage>
</organism>
<dbReference type="PROSITE" id="PS50293">
    <property type="entry name" value="TPR_REGION"/>
    <property type="match status" value="4"/>
</dbReference>
<dbReference type="Gene3D" id="1.25.40.10">
    <property type="entry name" value="Tetratricopeptide repeat domain"/>
    <property type="match status" value="3"/>
</dbReference>
<dbReference type="Pfam" id="PF07719">
    <property type="entry name" value="TPR_2"/>
    <property type="match status" value="1"/>
</dbReference>
<feature type="repeat" description="TPR" evidence="3">
    <location>
        <begin position="275"/>
        <end position="308"/>
    </location>
</feature>
<sequence length="437" mass="49878">MIFLLFLSLDVLLIELGYDHQTITQVEEFLATIEWEGGDLQALANQIKSKIGVQKMMGDTGGYFELDRVLKERKANCLGLTQLLFIYLRERGYRVGAVVGRTHIANLIAVGDSFYIVDLAAQPDPFISSPFLFDSVFTHLTGGYFQLEKKGFFPTPEMRRIYQKILRLDAVAPALYFNRGLVACHRKDYQKALSHFTRAINLNPGYGEVYANRGKVLLLLDRPEEALGDFNQAIRLNPEIASAYAGRAIINLRKNLVAAAIKDCDRALRLDPSLTEAYITRGNGYLREKRYQSAISDYGEALRLEPDRFEAFLNRGLAYLGLNDHPAALRDFNRALILKPDLAEGYLYRGDLYSELKRFDDAIGDYTRAIELKPGLAQAYLNRGIVNFNLRRMDAARSDFRKTYSLNPDLLLDFYHQIERQRHGYLYQMLKRIIAGN</sequence>
<dbReference type="SUPFAM" id="SSF81901">
    <property type="entry name" value="HCP-like"/>
    <property type="match status" value="1"/>
</dbReference>
<dbReference type="Proteomes" id="UP000268469">
    <property type="component" value="Unassembled WGS sequence"/>
</dbReference>
<evidence type="ECO:0000256" key="1">
    <source>
        <dbReference type="ARBA" id="ARBA00022737"/>
    </source>
</evidence>
<feature type="repeat" description="TPR" evidence="3">
    <location>
        <begin position="207"/>
        <end position="240"/>
    </location>
</feature>
<dbReference type="Pfam" id="PF13181">
    <property type="entry name" value="TPR_8"/>
    <property type="match status" value="1"/>
</dbReference>
<dbReference type="GO" id="GO:0051879">
    <property type="term" value="F:Hsp90 protein binding"/>
    <property type="evidence" value="ECO:0007669"/>
    <property type="project" value="TreeGrafter"/>
</dbReference>
<keyword evidence="2 3" id="KW-0802">TPR repeat</keyword>
<reference evidence="4 5" key="1">
    <citation type="submission" date="2018-06" db="EMBL/GenBank/DDBJ databases">
        <title>Extensive metabolic versatility and redundancy in microbially diverse, dynamic hydrothermal sediments.</title>
        <authorList>
            <person name="Dombrowski N."/>
            <person name="Teske A."/>
            <person name="Baker B.J."/>
        </authorList>
    </citation>
    <scope>NUCLEOTIDE SEQUENCE [LARGE SCALE GENOMIC DNA]</scope>
    <source>
        <strain evidence="4">B36_G15</strain>
    </source>
</reference>
<evidence type="ECO:0000256" key="2">
    <source>
        <dbReference type="ARBA" id="ARBA00022803"/>
    </source>
</evidence>
<feature type="repeat" description="TPR" evidence="3">
    <location>
        <begin position="309"/>
        <end position="342"/>
    </location>
</feature>